<dbReference type="PATRIC" id="fig|55758.3.peg.25"/>
<dbReference type="EMBL" id="LWMT01000004">
    <property type="protein sequence ID" value="KZX17634.1"/>
    <property type="molecule type" value="Genomic_DNA"/>
</dbReference>
<keyword evidence="1" id="KW-1133">Transmembrane helix</keyword>
<feature type="transmembrane region" description="Helical" evidence="1">
    <location>
        <begin position="9"/>
        <end position="29"/>
    </location>
</feature>
<evidence type="ECO:0000313" key="2">
    <source>
        <dbReference type="EMBL" id="KZX17634.1"/>
    </source>
</evidence>
<keyword evidence="3" id="KW-1185">Reference proteome</keyword>
<dbReference type="STRING" id="55758.MBFIL_00210"/>
<organism evidence="2 3">
    <name type="scientific">Methanobrevibacter filiformis</name>
    <dbReference type="NCBI Taxonomy" id="55758"/>
    <lineage>
        <taxon>Archaea</taxon>
        <taxon>Methanobacteriati</taxon>
        <taxon>Methanobacteriota</taxon>
        <taxon>Methanomada group</taxon>
        <taxon>Methanobacteria</taxon>
        <taxon>Methanobacteriales</taxon>
        <taxon>Methanobacteriaceae</taxon>
        <taxon>Methanobrevibacter</taxon>
    </lineage>
</organism>
<gene>
    <name evidence="2" type="ORF">MBFIL_00210</name>
</gene>
<keyword evidence="1" id="KW-0812">Transmembrane</keyword>
<proteinExistence type="predicted"/>
<accession>A0A166FFX0</accession>
<comment type="caution">
    <text evidence="2">The sequence shown here is derived from an EMBL/GenBank/DDBJ whole genome shotgun (WGS) entry which is preliminary data.</text>
</comment>
<dbReference type="AlphaFoldDB" id="A0A166FFX0"/>
<reference evidence="2 3" key="1">
    <citation type="submission" date="2016-04" db="EMBL/GenBank/DDBJ databases">
        <title>Genome sequence of Methanobrevibacter filiformis DSM 11501.</title>
        <authorList>
            <person name="Poehlein A."/>
            <person name="Seedorf H."/>
            <person name="Daniel R."/>
        </authorList>
    </citation>
    <scope>NUCLEOTIDE SEQUENCE [LARGE SCALE GENOMIC DNA]</scope>
    <source>
        <strain evidence="2 3">DSM 11501</strain>
    </source>
</reference>
<dbReference type="Proteomes" id="UP000077066">
    <property type="component" value="Unassembled WGS sequence"/>
</dbReference>
<dbReference type="RefSeq" id="WP_066970158.1">
    <property type="nucleotide sequence ID" value="NZ_LWMT01000004.1"/>
</dbReference>
<evidence type="ECO:0000256" key="1">
    <source>
        <dbReference type="SAM" id="Phobius"/>
    </source>
</evidence>
<protein>
    <submittedName>
        <fullName evidence="2">Uncharacterized protein</fullName>
    </submittedName>
</protein>
<keyword evidence="1" id="KW-0472">Membrane</keyword>
<name>A0A166FFX0_9EURY</name>
<sequence>MKSLKKTNHIIKFITAMIAIMIAVLPQVIQLLQEYKTITLILSILLLILTQSFDQLSTESRVIRAEELKEEEIHKDCQSNNQ</sequence>
<evidence type="ECO:0000313" key="3">
    <source>
        <dbReference type="Proteomes" id="UP000077066"/>
    </source>
</evidence>